<comment type="caution">
    <text evidence="2">The sequence shown here is derived from an EMBL/GenBank/DDBJ whole genome shotgun (WGS) entry which is preliminary data.</text>
</comment>
<evidence type="ECO:0000256" key="1">
    <source>
        <dbReference type="SAM" id="MobiDB-lite"/>
    </source>
</evidence>
<feature type="region of interest" description="Disordered" evidence="1">
    <location>
        <begin position="26"/>
        <end position="57"/>
    </location>
</feature>
<protein>
    <submittedName>
        <fullName evidence="2">Uncharacterized protein</fullName>
    </submittedName>
</protein>
<reference evidence="2" key="1">
    <citation type="submission" date="2020-08" db="EMBL/GenBank/DDBJ databases">
        <title>Multicomponent nature underlies the extraordinary mechanical properties of spider dragline silk.</title>
        <authorList>
            <person name="Kono N."/>
            <person name="Nakamura H."/>
            <person name="Mori M."/>
            <person name="Yoshida Y."/>
            <person name="Ohtoshi R."/>
            <person name="Malay A.D."/>
            <person name="Moran D.A.P."/>
            <person name="Tomita M."/>
            <person name="Numata K."/>
            <person name="Arakawa K."/>
        </authorList>
    </citation>
    <scope>NUCLEOTIDE SEQUENCE</scope>
</reference>
<keyword evidence="3" id="KW-1185">Reference proteome</keyword>
<evidence type="ECO:0000313" key="2">
    <source>
        <dbReference type="EMBL" id="GFT00924.1"/>
    </source>
</evidence>
<proteinExistence type="predicted"/>
<dbReference type="Proteomes" id="UP000887013">
    <property type="component" value="Unassembled WGS sequence"/>
</dbReference>
<accession>A0A8X6TEL5</accession>
<dbReference type="AlphaFoldDB" id="A0A8X6TEL5"/>
<organism evidence="2 3">
    <name type="scientific">Nephila pilipes</name>
    <name type="common">Giant wood spider</name>
    <name type="synonym">Nephila maculata</name>
    <dbReference type="NCBI Taxonomy" id="299642"/>
    <lineage>
        <taxon>Eukaryota</taxon>
        <taxon>Metazoa</taxon>
        <taxon>Ecdysozoa</taxon>
        <taxon>Arthropoda</taxon>
        <taxon>Chelicerata</taxon>
        <taxon>Arachnida</taxon>
        <taxon>Araneae</taxon>
        <taxon>Araneomorphae</taxon>
        <taxon>Entelegynae</taxon>
        <taxon>Araneoidea</taxon>
        <taxon>Nephilidae</taxon>
        <taxon>Nephila</taxon>
    </lineage>
</organism>
<dbReference type="EMBL" id="BMAW01055457">
    <property type="protein sequence ID" value="GFT00924.1"/>
    <property type="molecule type" value="Genomic_DNA"/>
</dbReference>
<name>A0A8X6TEL5_NEPPI</name>
<evidence type="ECO:0000313" key="3">
    <source>
        <dbReference type="Proteomes" id="UP000887013"/>
    </source>
</evidence>
<gene>
    <name evidence="2" type="ORF">NPIL_582181</name>
</gene>
<sequence length="76" mass="8598">MRAHFSATKEFGLPLRQTSLPEKSYLHREEGPQLQLCPRLKGAGPRTSSTGARYGKNSRRVDLFIPLPSKELPTQY</sequence>